<feature type="domain" description="Thiamine pyrophosphate enzyme TPP-binding" evidence="12">
    <location>
        <begin position="403"/>
        <end position="544"/>
    </location>
</feature>
<keyword evidence="5" id="KW-0210">Decarboxylase</keyword>
<evidence type="ECO:0000256" key="2">
    <source>
        <dbReference type="ARBA" id="ARBA00001964"/>
    </source>
</evidence>
<proteinExistence type="inferred from homology"/>
<dbReference type="GO" id="GO:0030976">
    <property type="term" value="F:thiamine pyrophosphate binding"/>
    <property type="evidence" value="ECO:0007669"/>
    <property type="project" value="InterPro"/>
</dbReference>
<dbReference type="InterPro" id="IPR047214">
    <property type="entry name" value="TPP_PDC_IPDC"/>
</dbReference>
<evidence type="ECO:0000313" key="15">
    <source>
        <dbReference type="Proteomes" id="UP000317243"/>
    </source>
</evidence>
<dbReference type="FunFam" id="3.40.50.970:FF:000024">
    <property type="entry name" value="Pyruvate decarboxylase isozyme"/>
    <property type="match status" value="1"/>
</dbReference>
<evidence type="ECO:0000256" key="8">
    <source>
        <dbReference type="ARBA" id="ARBA00023239"/>
    </source>
</evidence>
<keyword evidence="7 10" id="KW-0786">Thiamine pyrophosphate</keyword>
<dbReference type="GO" id="GO:0000949">
    <property type="term" value="P:aromatic amino acid family catabolic process to alcohol via Ehrlich pathway"/>
    <property type="evidence" value="ECO:0007669"/>
    <property type="project" value="TreeGrafter"/>
</dbReference>
<evidence type="ECO:0000313" key="14">
    <source>
        <dbReference type="EMBL" id="TWT57025.1"/>
    </source>
</evidence>
<dbReference type="OrthoDB" id="4494979at2"/>
<evidence type="ECO:0000256" key="5">
    <source>
        <dbReference type="ARBA" id="ARBA00022793"/>
    </source>
</evidence>
<dbReference type="InterPro" id="IPR012000">
    <property type="entry name" value="Thiamin_PyroP_enz_cen_dom"/>
</dbReference>
<reference evidence="14 15" key="1">
    <citation type="submission" date="2019-02" db="EMBL/GenBank/DDBJ databases">
        <title>Deep-cultivation of Planctomycetes and their phenomic and genomic characterization uncovers novel biology.</title>
        <authorList>
            <person name="Wiegand S."/>
            <person name="Jogler M."/>
            <person name="Boedeker C."/>
            <person name="Pinto D."/>
            <person name="Vollmers J."/>
            <person name="Rivas-Marin E."/>
            <person name="Kohn T."/>
            <person name="Peeters S.H."/>
            <person name="Heuer A."/>
            <person name="Rast P."/>
            <person name="Oberbeckmann S."/>
            <person name="Bunk B."/>
            <person name="Jeske O."/>
            <person name="Meyerdierks A."/>
            <person name="Storesund J.E."/>
            <person name="Kallscheuer N."/>
            <person name="Luecker S."/>
            <person name="Lage O.M."/>
            <person name="Pohl T."/>
            <person name="Merkel B.J."/>
            <person name="Hornburger P."/>
            <person name="Mueller R.-W."/>
            <person name="Bruemmer F."/>
            <person name="Labrenz M."/>
            <person name="Spormann A.M."/>
            <person name="Op Den Camp H."/>
            <person name="Overmann J."/>
            <person name="Amann R."/>
            <person name="Jetten M.S.M."/>
            <person name="Mascher T."/>
            <person name="Medema M.H."/>
            <person name="Devos D.P."/>
            <person name="Kaster A.-K."/>
            <person name="Ovreas L."/>
            <person name="Rohde M."/>
            <person name="Galperin M.Y."/>
            <person name="Jogler C."/>
        </authorList>
    </citation>
    <scope>NUCLEOTIDE SEQUENCE [LARGE SCALE GENOMIC DNA]</scope>
    <source>
        <strain evidence="14 15">KOR42</strain>
    </source>
</reference>
<feature type="domain" description="Thiamine pyrophosphate enzyme N-terminal TPP-binding" evidence="13">
    <location>
        <begin position="29"/>
        <end position="130"/>
    </location>
</feature>
<dbReference type="RefSeq" id="WP_146506914.1">
    <property type="nucleotide sequence ID" value="NZ_SIHI01000001.1"/>
</dbReference>
<dbReference type="Gene3D" id="3.40.50.970">
    <property type="match status" value="2"/>
</dbReference>
<comment type="cofactor">
    <cofactor evidence="9">
        <name>Mg(2+)</name>
        <dbReference type="ChEBI" id="CHEBI:18420"/>
    </cofactor>
    <text evidence="9">Binds 1 Mg(2+) per subunit.</text>
</comment>
<dbReference type="InterPro" id="IPR012001">
    <property type="entry name" value="Thiamin_PyroP_enz_TPP-bd_dom"/>
</dbReference>
<feature type="binding site" evidence="9">
    <location>
        <position position="485"/>
    </location>
    <ligand>
        <name>Mg(2+)</name>
        <dbReference type="ChEBI" id="CHEBI:18420"/>
    </ligand>
</feature>
<evidence type="ECO:0000259" key="13">
    <source>
        <dbReference type="Pfam" id="PF02776"/>
    </source>
</evidence>
<accession>A0A5C5X4A1</accession>
<dbReference type="SUPFAM" id="SSF52467">
    <property type="entry name" value="DHS-like NAD/FAD-binding domain"/>
    <property type="match status" value="1"/>
</dbReference>
<keyword evidence="4 9" id="KW-0479">Metal-binding</keyword>
<comment type="cofactor">
    <cofactor evidence="2">
        <name>thiamine diphosphate</name>
        <dbReference type="ChEBI" id="CHEBI:58937"/>
    </cofactor>
</comment>
<evidence type="ECO:0000256" key="3">
    <source>
        <dbReference type="ARBA" id="ARBA00007812"/>
    </source>
</evidence>
<keyword evidence="14" id="KW-0670">Pyruvate</keyword>
<sequence>MTTAKKIAARNSTKAVLSKESDTSSPPTIGGYLIQRLQDYGLKDMFGIPGDFVLGFYGLLEDSPIRMIGCTREDCAGYAADAYARIHGLGAVCVTYCVGGLSTCNSIAGAFAEKSPVVVISGAPGVYERRNDPLLHHRVRDFGTQREVFEKIAIANADLHDPLTAFREIDRCLDAAVRYKRPVYLELPRDRVHSPAIAPHSPLAFERESHPDALKAAIGEARERIAKAKQPVILAGIEVHRFGLREQILELAEQNQIPMCATLLGKSVISERHPLYLGVYEGAMGRREVSEYVENSDCLIMLGAFMTDINLGIFTAKLDAQNCISATTEQLRIGHHHFHDVLFEDFVNTLQDSPIRPDAETIEIPKRQVLKKSKSTDEDAVTIQSLFGHIDQILDDNMVVIADVGDSLFASSDLTIHKHTEYLSPAYYTSMGFAVPAALGVQTADKNLRPIVLVGDGAFQMTCMELSSIVRNHFNPIVVVLNNKGYTTERFLQEGPFNDILNWNYHRIPDLFGAGWGFEVTTLGELKQSMAAALAHKDAFSLLNVHLEPNDISPALERLAEKMSQTL</sequence>
<feature type="binding site" evidence="9">
    <location>
        <position position="483"/>
    </location>
    <ligand>
        <name>Mg(2+)</name>
        <dbReference type="ChEBI" id="CHEBI:18420"/>
    </ligand>
</feature>
<evidence type="ECO:0000256" key="1">
    <source>
        <dbReference type="ARBA" id="ARBA00001920"/>
    </source>
</evidence>
<dbReference type="GO" id="GO:0047434">
    <property type="term" value="F:indolepyruvate decarboxylase activity"/>
    <property type="evidence" value="ECO:0007669"/>
    <property type="project" value="UniProtKB-EC"/>
</dbReference>
<evidence type="ECO:0000259" key="12">
    <source>
        <dbReference type="Pfam" id="PF02775"/>
    </source>
</evidence>
<dbReference type="PIRSF" id="PIRSF036565">
    <property type="entry name" value="Pyruvt_ip_decrb"/>
    <property type="match status" value="1"/>
</dbReference>
<evidence type="ECO:0000259" key="11">
    <source>
        <dbReference type="Pfam" id="PF00205"/>
    </source>
</evidence>
<evidence type="ECO:0000256" key="7">
    <source>
        <dbReference type="ARBA" id="ARBA00023052"/>
    </source>
</evidence>
<dbReference type="InterPro" id="IPR047213">
    <property type="entry name" value="TPP_PYR_PDC_IPDC-like"/>
</dbReference>
<dbReference type="Pfam" id="PF00205">
    <property type="entry name" value="TPP_enzyme_M"/>
    <property type="match status" value="1"/>
</dbReference>
<dbReference type="AlphaFoldDB" id="A0A5C5X4A1"/>
<dbReference type="CDD" id="cd02005">
    <property type="entry name" value="TPP_PDC_IPDC"/>
    <property type="match status" value="1"/>
</dbReference>
<dbReference type="Proteomes" id="UP000317243">
    <property type="component" value="Unassembled WGS sequence"/>
</dbReference>
<dbReference type="InterPro" id="IPR029061">
    <property type="entry name" value="THDP-binding"/>
</dbReference>
<dbReference type="Gene3D" id="3.40.50.1220">
    <property type="entry name" value="TPP-binding domain"/>
    <property type="match status" value="1"/>
</dbReference>
<dbReference type="Pfam" id="PF02775">
    <property type="entry name" value="TPP_enzyme_C"/>
    <property type="match status" value="1"/>
</dbReference>
<dbReference type="InterPro" id="IPR011766">
    <property type="entry name" value="TPP_enzyme_TPP-bd"/>
</dbReference>
<organism evidence="14 15">
    <name type="scientific">Thalassoglobus neptunius</name>
    <dbReference type="NCBI Taxonomy" id="1938619"/>
    <lineage>
        <taxon>Bacteria</taxon>
        <taxon>Pseudomonadati</taxon>
        <taxon>Planctomycetota</taxon>
        <taxon>Planctomycetia</taxon>
        <taxon>Planctomycetales</taxon>
        <taxon>Planctomycetaceae</taxon>
        <taxon>Thalassoglobus</taxon>
    </lineage>
</organism>
<keyword evidence="8 14" id="KW-0456">Lyase</keyword>
<dbReference type="GO" id="GO:0000287">
    <property type="term" value="F:magnesium ion binding"/>
    <property type="evidence" value="ECO:0007669"/>
    <property type="project" value="InterPro"/>
</dbReference>
<comment type="caution">
    <text evidence="14">The sequence shown here is derived from an EMBL/GenBank/DDBJ whole genome shotgun (WGS) entry which is preliminary data.</text>
</comment>
<feature type="domain" description="Thiamine pyrophosphate enzyme central" evidence="11">
    <location>
        <begin position="220"/>
        <end position="340"/>
    </location>
</feature>
<protein>
    <submittedName>
        <fullName evidence="14">Indole-3-pyruvate decarboxylase</fullName>
        <ecNumber evidence="14">4.1.1.74</ecNumber>
    </submittedName>
</protein>
<dbReference type="CDD" id="cd07038">
    <property type="entry name" value="TPP_PYR_PDC_IPDC_like"/>
    <property type="match status" value="1"/>
</dbReference>
<gene>
    <name evidence="14" type="primary">ipdC</name>
    <name evidence="14" type="ORF">KOR42_03820</name>
</gene>
<dbReference type="InterPro" id="IPR012110">
    <property type="entry name" value="PDC/IPDC-like"/>
</dbReference>
<keyword evidence="15" id="KW-1185">Reference proteome</keyword>
<dbReference type="Pfam" id="PF02776">
    <property type="entry name" value="TPP_enzyme_N"/>
    <property type="match status" value="1"/>
</dbReference>
<dbReference type="GO" id="GO:0005829">
    <property type="term" value="C:cytosol"/>
    <property type="evidence" value="ECO:0007669"/>
    <property type="project" value="TreeGrafter"/>
</dbReference>
<evidence type="ECO:0000256" key="6">
    <source>
        <dbReference type="ARBA" id="ARBA00022842"/>
    </source>
</evidence>
<comment type="similarity">
    <text evidence="3 10">Belongs to the TPP enzyme family.</text>
</comment>
<evidence type="ECO:0000256" key="4">
    <source>
        <dbReference type="ARBA" id="ARBA00022723"/>
    </source>
</evidence>
<dbReference type="EMBL" id="SIHI01000001">
    <property type="protein sequence ID" value="TWT57025.1"/>
    <property type="molecule type" value="Genomic_DNA"/>
</dbReference>
<keyword evidence="6 9" id="KW-0460">Magnesium</keyword>
<dbReference type="SUPFAM" id="SSF52518">
    <property type="entry name" value="Thiamin diphosphate-binding fold (THDP-binding)"/>
    <property type="match status" value="2"/>
</dbReference>
<dbReference type="PANTHER" id="PTHR43452:SF30">
    <property type="entry name" value="PYRUVATE DECARBOXYLASE ISOZYME 1-RELATED"/>
    <property type="match status" value="1"/>
</dbReference>
<dbReference type="GO" id="GO:0004737">
    <property type="term" value="F:pyruvate decarboxylase activity"/>
    <property type="evidence" value="ECO:0007669"/>
    <property type="project" value="TreeGrafter"/>
</dbReference>
<name>A0A5C5X4A1_9PLAN</name>
<dbReference type="PANTHER" id="PTHR43452">
    <property type="entry name" value="PYRUVATE DECARBOXYLASE"/>
    <property type="match status" value="1"/>
</dbReference>
<dbReference type="EC" id="4.1.1.74" evidence="14"/>
<evidence type="ECO:0000256" key="10">
    <source>
        <dbReference type="RuleBase" id="RU362132"/>
    </source>
</evidence>
<evidence type="ECO:0000256" key="9">
    <source>
        <dbReference type="PIRSR" id="PIRSR036565-2"/>
    </source>
</evidence>
<dbReference type="InterPro" id="IPR029035">
    <property type="entry name" value="DHS-like_NAD/FAD-binding_dom"/>
</dbReference>
<feature type="binding site" evidence="9">
    <location>
        <position position="456"/>
    </location>
    <ligand>
        <name>Mg(2+)</name>
        <dbReference type="ChEBI" id="CHEBI:18420"/>
    </ligand>
</feature>
<comment type="cofactor">
    <cofactor evidence="1">
        <name>a metal cation</name>
        <dbReference type="ChEBI" id="CHEBI:25213"/>
    </cofactor>
</comment>